<evidence type="ECO:0000256" key="1">
    <source>
        <dbReference type="ARBA" id="ARBA00006479"/>
    </source>
</evidence>
<organism evidence="2 3">
    <name type="scientific">Candidatus Zambryskibacteria bacterium RIFCSPHIGHO2_01_FULL_46_30</name>
    <dbReference type="NCBI Taxonomy" id="1802739"/>
    <lineage>
        <taxon>Bacteria</taxon>
        <taxon>Candidatus Zambryskiibacteriota</taxon>
    </lineage>
</organism>
<comment type="similarity">
    <text evidence="1">Belongs to the ROK (NagC/XylR) family.</text>
</comment>
<sequence>MVKIVFDIGKTNIRVAKAGNGVLGAVLKLPTPKKEEEWLSALFEMTKKVSKGESVESIAGGVAGATNRERFSGFLKENISARVKVYNDALLAGLGEAIYGAGKDKEIIGYIGFGTGIGTARIAGKKVDSTGFEAGHHIINFSNNETWEENISGHVLKEKYGKYPQELEREIYEDYVRIIALGVYNAILFWSPEVVVLGGALINEKEGFKVVEIADAVEKINEDLPLLPPIRQSELGDNAGLYGAMAIIENEP</sequence>
<dbReference type="Gene3D" id="3.30.420.40">
    <property type="match status" value="3"/>
</dbReference>
<dbReference type="PANTHER" id="PTHR18964:SF149">
    <property type="entry name" value="BIFUNCTIONAL UDP-N-ACETYLGLUCOSAMINE 2-EPIMERASE_N-ACETYLMANNOSAMINE KINASE"/>
    <property type="match status" value="1"/>
</dbReference>
<dbReference type="PANTHER" id="PTHR18964">
    <property type="entry name" value="ROK (REPRESSOR, ORF, KINASE) FAMILY"/>
    <property type="match status" value="1"/>
</dbReference>
<protein>
    <recommendedName>
        <fullName evidence="4">ROK family protein</fullName>
    </recommendedName>
</protein>
<dbReference type="AlphaFoldDB" id="A0A1G2T0T7"/>
<accession>A0A1G2T0T7</accession>
<evidence type="ECO:0008006" key="4">
    <source>
        <dbReference type="Google" id="ProtNLM"/>
    </source>
</evidence>
<gene>
    <name evidence="2" type="ORF">A2665_02160</name>
</gene>
<evidence type="ECO:0000313" key="2">
    <source>
        <dbReference type="EMBL" id="OHA90907.1"/>
    </source>
</evidence>
<comment type="caution">
    <text evidence="2">The sequence shown here is derived from an EMBL/GenBank/DDBJ whole genome shotgun (WGS) entry which is preliminary data.</text>
</comment>
<dbReference type="Proteomes" id="UP000177746">
    <property type="component" value="Unassembled WGS sequence"/>
</dbReference>
<dbReference type="InterPro" id="IPR000600">
    <property type="entry name" value="ROK"/>
</dbReference>
<evidence type="ECO:0000313" key="3">
    <source>
        <dbReference type="Proteomes" id="UP000177746"/>
    </source>
</evidence>
<dbReference type="InterPro" id="IPR043129">
    <property type="entry name" value="ATPase_NBD"/>
</dbReference>
<dbReference type="SUPFAM" id="SSF53067">
    <property type="entry name" value="Actin-like ATPase domain"/>
    <property type="match status" value="1"/>
</dbReference>
<name>A0A1G2T0T7_9BACT</name>
<dbReference type="EMBL" id="MHVI01000027">
    <property type="protein sequence ID" value="OHA90907.1"/>
    <property type="molecule type" value="Genomic_DNA"/>
</dbReference>
<proteinExistence type="inferred from homology"/>
<reference evidence="2 3" key="1">
    <citation type="journal article" date="2016" name="Nat. Commun.">
        <title>Thousands of microbial genomes shed light on interconnected biogeochemical processes in an aquifer system.</title>
        <authorList>
            <person name="Anantharaman K."/>
            <person name="Brown C.T."/>
            <person name="Hug L.A."/>
            <person name="Sharon I."/>
            <person name="Castelle C.J."/>
            <person name="Probst A.J."/>
            <person name="Thomas B.C."/>
            <person name="Singh A."/>
            <person name="Wilkins M.J."/>
            <person name="Karaoz U."/>
            <person name="Brodie E.L."/>
            <person name="Williams K.H."/>
            <person name="Hubbard S.S."/>
            <person name="Banfield J.F."/>
        </authorList>
    </citation>
    <scope>NUCLEOTIDE SEQUENCE [LARGE SCALE GENOMIC DNA]</scope>
</reference>
<dbReference type="Pfam" id="PF00480">
    <property type="entry name" value="ROK"/>
    <property type="match status" value="1"/>
</dbReference>